<evidence type="ECO:0000313" key="1">
    <source>
        <dbReference type="EMBL" id="KIL42958.1"/>
    </source>
</evidence>
<dbReference type="EMBL" id="JXRR01000022">
    <property type="protein sequence ID" value="KIL42958.1"/>
    <property type="molecule type" value="Genomic_DNA"/>
</dbReference>
<dbReference type="InterPro" id="IPR004027">
    <property type="entry name" value="SEC_C_motif"/>
</dbReference>
<keyword evidence="2" id="KW-1185">Reference proteome</keyword>
<dbReference type="SUPFAM" id="SSF103642">
    <property type="entry name" value="Sec-C motif"/>
    <property type="match status" value="1"/>
</dbReference>
<sequence>MQEVGRNEPCPCGSGKKYKKCCASKKVVSIQTLLVTEGMDLQLKFLNDVMAPKQGDYKEDLTYILDHVTPTFEEKQFLTVYSTFMFGLRAHEGKTHWSNFVDDQMTAQERPRMKEIMPHWHEPRPVVAEVLEMDEASREIVMKDLINDEQYTVILPEFHSWAEIDYLFAVLLPLEDKWVPYGFMFPSVYTKEERHHLIEQISTLDIEGDDRSSWLKTPMMVGLINAVVERNLEEHAETENDWMSQMTSEVEKSNQQEALQSLKQYWDERENEDLSLFACHLASSFFAEKGDKVRKPETYLAAISYLMAQHATESPLTQKEAGEAFTVSASSVSSTVRKIEEWFLKELEKLQEQSV</sequence>
<organism evidence="1 2">
    <name type="scientific">Jeotgalibacillus campisalis</name>
    <dbReference type="NCBI Taxonomy" id="220754"/>
    <lineage>
        <taxon>Bacteria</taxon>
        <taxon>Bacillati</taxon>
        <taxon>Bacillota</taxon>
        <taxon>Bacilli</taxon>
        <taxon>Bacillales</taxon>
        <taxon>Caryophanaceae</taxon>
        <taxon>Jeotgalibacillus</taxon>
    </lineage>
</organism>
<evidence type="ECO:0008006" key="3">
    <source>
        <dbReference type="Google" id="ProtNLM"/>
    </source>
</evidence>
<dbReference type="Gene3D" id="3.10.450.50">
    <property type="match status" value="1"/>
</dbReference>
<accession>A0A0C2VG37</accession>
<protein>
    <recommendedName>
        <fullName evidence="3">SEC-C motif-containing protein</fullName>
    </recommendedName>
</protein>
<dbReference type="Pfam" id="PF02810">
    <property type="entry name" value="SEC-C"/>
    <property type="match status" value="1"/>
</dbReference>
<evidence type="ECO:0000313" key="2">
    <source>
        <dbReference type="Proteomes" id="UP000031972"/>
    </source>
</evidence>
<dbReference type="RefSeq" id="WP_041061095.1">
    <property type="nucleotide sequence ID" value="NZ_JXRR01000022.1"/>
</dbReference>
<reference evidence="1 2" key="1">
    <citation type="submission" date="2015-01" db="EMBL/GenBank/DDBJ databases">
        <title>Jeotgalibacillus campisalis genome sequencing.</title>
        <authorList>
            <person name="Goh K.M."/>
            <person name="Chan K.-G."/>
            <person name="Yaakop A.S."/>
            <person name="Ee R."/>
            <person name="Gan H.M."/>
            <person name="Chan C.S."/>
        </authorList>
    </citation>
    <scope>NUCLEOTIDE SEQUENCE [LARGE SCALE GENOMIC DNA]</scope>
    <source>
        <strain evidence="1 2">SF-57</strain>
    </source>
</reference>
<gene>
    <name evidence="1" type="ORF">KR50_33610</name>
</gene>
<dbReference type="PATRIC" id="fig|220754.4.peg.3375"/>
<dbReference type="AlphaFoldDB" id="A0A0C2VG37"/>
<name>A0A0C2VG37_9BACL</name>
<proteinExistence type="predicted"/>
<comment type="caution">
    <text evidence="1">The sequence shown here is derived from an EMBL/GenBank/DDBJ whole genome shotgun (WGS) entry which is preliminary data.</text>
</comment>
<dbReference type="Proteomes" id="UP000031972">
    <property type="component" value="Unassembled WGS sequence"/>
</dbReference>